<feature type="transmembrane region" description="Helical" evidence="7">
    <location>
        <begin position="264"/>
        <end position="284"/>
    </location>
</feature>
<feature type="transmembrane region" description="Helical" evidence="7">
    <location>
        <begin position="12"/>
        <end position="37"/>
    </location>
</feature>
<dbReference type="GO" id="GO:0055085">
    <property type="term" value="P:transmembrane transport"/>
    <property type="evidence" value="ECO:0007669"/>
    <property type="project" value="InterPro"/>
</dbReference>
<evidence type="ECO:0000256" key="5">
    <source>
        <dbReference type="ARBA" id="ARBA00022989"/>
    </source>
</evidence>
<dbReference type="EMBL" id="RBZM01000008">
    <property type="protein sequence ID" value="RKP49941.1"/>
    <property type="molecule type" value="Genomic_DNA"/>
</dbReference>
<keyword evidence="10" id="KW-1185">Reference proteome</keyword>
<dbReference type="PANTHER" id="PTHR30193">
    <property type="entry name" value="ABC TRANSPORTER PERMEASE PROTEIN"/>
    <property type="match status" value="1"/>
</dbReference>
<dbReference type="GO" id="GO:0005886">
    <property type="term" value="C:plasma membrane"/>
    <property type="evidence" value="ECO:0007669"/>
    <property type="project" value="UniProtKB-SubCell"/>
</dbReference>
<evidence type="ECO:0000256" key="4">
    <source>
        <dbReference type="ARBA" id="ARBA00022692"/>
    </source>
</evidence>
<feature type="transmembrane region" description="Helical" evidence="7">
    <location>
        <begin position="104"/>
        <end position="125"/>
    </location>
</feature>
<dbReference type="RefSeq" id="WP_120978624.1">
    <property type="nucleotide sequence ID" value="NZ_RBZM01000008.1"/>
</dbReference>
<dbReference type="PANTHER" id="PTHR30193:SF37">
    <property type="entry name" value="INNER MEMBRANE ABC TRANSPORTER PERMEASE PROTEIN YCJO"/>
    <property type="match status" value="1"/>
</dbReference>
<dbReference type="InterPro" id="IPR035906">
    <property type="entry name" value="MetI-like_sf"/>
</dbReference>
<feature type="transmembrane region" description="Helical" evidence="7">
    <location>
        <begin position="66"/>
        <end position="92"/>
    </location>
</feature>
<dbReference type="PROSITE" id="PS50928">
    <property type="entry name" value="ABC_TM1"/>
    <property type="match status" value="1"/>
</dbReference>
<proteinExistence type="inferred from homology"/>
<name>A0A494XJQ7_9BACL</name>
<comment type="subcellular location">
    <subcellularLocation>
        <location evidence="1 7">Cell membrane</location>
        <topology evidence="1 7">Multi-pass membrane protein</topology>
    </subcellularLocation>
</comment>
<dbReference type="Proteomes" id="UP000282076">
    <property type="component" value="Unassembled WGS sequence"/>
</dbReference>
<evidence type="ECO:0000259" key="8">
    <source>
        <dbReference type="PROSITE" id="PS50928"/>
    </source>
</evidence>
<sequence>MSKLTRQNYPYYLLLPGLLVFLCFFAYPSVSGFYYAFVNWDGLQIRGFTGWENFRNLIDRDDFGLVFYNTFLFTFVTTFCKIVLGLLLAVLANMTLKSARLLRSVLFMPVMLSYVAVGLVFSAIYDPDNGLLNQLLAWAGLGGWTQSWLTNEHLVMYSISAVEIWKTAGFCMMLFLAGLQTIPNEWYEAAKIDGAGAMGRFRYITLPALRPVLQINVILTLISGLKVFDLVYTMTGGGPAGASEIISTVIYDSFAKGYYGEGTAANLLLFVIILIVIALTHKLITKRGEGV</sequence>
<dbReference type="InterPro" id="IPR051393">
    <property type="entry name" value="ABC_transporter_permease"/>
</dbReference>
<organism evidence="9 10">
    <name type="scientific">Cohnella endophytica</name>
    <dbReference type="NCBI Taxonomy" id="2419778"/>
    <lineage>
        <taxon>Bacteria</taxon>
        <taxon>Bacillati</taxon>
        <taxon>Bacillota</taxon>
        <taxon>Bacilli</taxon>
        <taxon>Bacillales</taxon>
        <taxon>Paenibacillaceae</taxon>
        <taxon>Cohnella</taxon>
    </lineage>
</organism>
<dbReference type="Gene3D" id="1.10.3720.10">
    <property type="entry name" value="MetI-like"/>
    <property type="match status" value="1"/>
</dbReference>
<keyword evidence="5 7" id="KW-1133">Transmembrane helix</keyword>
<accession>A0A494XJQ7</accession>
<dbReference type="Pfam" id="PF00528">
    <property type="entry name" value="BPD_transp_1"/>
    <property type="match status" value="1"/>
</dbReference>
<keyword evidence="6 7" id="KW-0472">Membrane</keyword>
<keyword evidence="3" id="KW-1003">Cell membrane</keyword>
<feature type="transmembrane region" description="Helical" evidence="7">
    <location>
        <begin position="208"/>
        <end position="228"/>
    </location>
</feature>
<keyword evidence="4 7" id="KW-0812">Transmembrane</keyword>
<feature type="transmembrane region" description="Helical" evidence="7">
    <location>
        <begin position="154"/>
        <end position="177"/>
    </location>
</feature>
<evidence type="ECO:0000256" key="2">
    <source>
        <dbReference type="ARBA" id="ARBA00022448"/>
    </source>
</evidence>
<dbReference type="InterPro" id="IPR000515">
    <property type="entry name" value="MetI-like"/>
</dbReference>
<gene>
    <name evidence="9" type="ORF">D7Z26_19140</name>
</gene>
<evidence type="ECO:0000256" key="7">
    <source>
        <dbReference type="RuleBase" id="RU363032"/>
    </source>
</evidence>
<dbReference type="AlphaFoldDB" id="A0A494XJQ7"/>
<evidence type="ECO:0000256" key="1">
    <source>
        <dbReference type="ARBA" id="ARBA00004651"/>
    </source>
</evidence>
<comment type="similarity">
    <text evidence="7">Belongs to the binding-protein-dependent transport system permease family.</text>
</comment>
<evidence type="ECO:0000256" key="6">
    <source>
        <dbReference type="ARBA" id="ARBA00023136"/>
    </source>
</evidence>
<feature type="domain" description="ABC transmembrane type-1" evidence="8">
    <location>
        <begin position="67"/>
        <end position="280"/>
    </location>
</feature>
<evidence type="ECO:0000313" key="10">
    <source>
        <dbReference type="Proteomes" id="UP000282076"/>
    </source>
</evidence>
<comment type="caution">
    <text evidence="9">The sequence shown here is derived from an EMBL/GenBank/DDBJ whole genome shotgun (WGS) entry which is preliminary data.</text>
</comment>
<dbReference type="OrthoDB" id="5174895at2"/>
<evidence type="ECO:0000313" key="9">
    <source>
        <dbReference type="EMBL" id="RKP49941.1"/>
    </source>
</evidence>
<evidence type="ECO:0000256" key="3">
    <source>
        <dbReference type="ARBA" id="ARBA00022475"/>
    </source>
</evidence>
<reference evidence="9 10" key="1">
    <citation type="submission" date="2018-10" db="EMBL/GenBank/DDBJ databases">
        <title>Cohnella sp. M2MS4P-1, whole genome shotgun sequence.</title>
        <authorList>
            <person name="Tuo L."/>
        </authorList>
    </citation>
    <scope>NUCLEOTIDE SEQUENCE [LARGE SCALE GENOMIC DNA]</scope>
    <source>
        <strain evidence="9 10">M2MS4P-1</strain>
    </source>
</reference>
<protein>
    <submittedName>
        <fullName evidence="9">Sugar ABC transporter permease</fullName>
    </submittedName>
</protein>
<dbReference type="SUPFAM" id="SSF161098">
    <property type="entry name" value="MetI-like"/>
    <property type="match status" value="1"/>
</dbReference>
<keyword evidence="2 7" id="KW-0813">Transport</keyword>
<dbReference type="CDD" id="cd06261">
    <property type="entry name" value="TM_PBP2"/>
    <property type="match status" value="1"/>
</dbReference>